<dbReference type="SMART" id="SM00900">
    <property type="entry name" value="FMN_bind"/>
    <property type="match status" value="1"/>
</dbReference>
<organism evidence="20 21">
    <name type="scientific">Nitratireductor pacificus pht-3B</name>
    <dbReference type="NCBI Taxonomy" id="391937"/>
    <lineage>
        <taxon>Bacteria</taxon>
        <taxon>Pseudomonadati</taxon>
        <taxon>Pseudomonadota</taxon>
        <taxon>Alphaproteobacteria</taxon>
        <taxon>Hyphomicrobiales</taxon>
        <taxon>Phyllobacteriaceae</taxon>
        <taxon>Nitratireductor</taxon>
    </lineage>
</organism>
<evidence type="ECO:0000256" key="11">
    <source>
        <dbReference type="ARBA" id="ARBA00023053"/>
    </source>
</evidence>
<accession>K2MA14</accession>
<keyword evidence="15 16" id="KW-0739">Sodium transport</keyword>
<dbReference type="EMBL" id="AMRM01000019">
    <property type="protein sequence ID" value="EKF17850.1"/>
    <property type="molecule type" value="Genomic_DNA"/>
</dbReference>
<keyword evidence="7 16" id="KW-0812">Transmembrane</keyword>
<keyword evidence="11 16" id="KW-0915">Sodium</keyword>
<feature type="transmembrane region" description="Helical" evidence="16">
    <location>
        <begin position="58"/>
        <end position="79"/>
    </location>
</feature>
<keyword evidence="8 16" id="KW-1278">Translocase</keyword>
<evidence type="ECO:0000256" key="10">
    <source>
        <dbReference type="ARBA" id="ARBA00023027"/>
    </source>
</evidence>
<evidence type="ECO:0000256" key="5">
    <source>
        <dbReference type="ARBA" id="ARBA00022630"/>
    </source>
</evidence>
<dbReference type="GO" id="GO:0010181">
    <property type="term" value="F:FMN binding"/>
    <property type="evidence" value="ECO:0007669"/>
    <property type="project" value="UniProtKB-UniRule"/>
</dbReference>
<dbReference type="PANTHER" id="PTHR37838">
    <property type="entry name" value="NA(+)-TRANSLOCATING NADH-QUINONE REDUCTASE SUBUNIT C"/>
    <property type="match status" value="1"/>
</dbReference>
<dbReference type="EC" id="7.2.1.1" evidence="16 17"/>
<comment type="subcellular location">
    <subcellularLocation>
        <location evidence="16">Cell membrane</location>
        <topology evidence="16">Single-pass membrane protein</topology>
    </subcellularLocation>
</comment>
<feature type="domain" description="FMN-binding" evidence="19">
    <location>
        <begin position="188"/>
        <end position="286"/>
    </location>
</feature>
<evidence type="ECO:0000256" key="12">
    <source>
        <dbReference type="ARBA" id="ARBA00023065"/>
    </source>
</evidence>
<evidence type="ECO:0000256" key="6">
    <source>
        <dbReference type="ARBA" id="ARBA00022643"/>
    </source>
</evidence>
<evidence type="ECO:0000259" key="19">
    <source>
        <dbReference type="SMART" id="SM00900"/>
    </source>
</evidence>
<dbReference type="STRING" id="391937.NA2_16408"/>
<comment type="caution">
    <text evidence="20">The sequence shown here is derived from an EMBL/GenBank/DDBJ whole genome shotgun (WGS) entry which is preliminary data.</text>
</comment>
<keyword evidence="12 16" id="KW-0406">Ion transport</keyword>
<evidence type="ECO:0000256" key="9">
    <source>
        <dbReference type="ARBA" id="ARBA00022989"/>
    </source>
</evidence>
<evidence type="ECO:0000256" key="17">
    <source>
        <dbReference type="PIRNR" id="PIRNR009437"/>
    </source>
</evidence>
<keyword evidence="9 16" id="KW-1133">Transmembrane helix</keyword>
<dbReference type="OrthoDB" id="9786835at2"/>
<dbReference type="GO" id="GO:0006814">
    <property type="term" value="P:sodium ion transport"/>
    <property type="evidence" value="ECO:0007669"/>
    <property type="project" value="UniProtKB-UniRule"/>
</dbReference>
<keyword evidence="2 16" id="KW-1003">Cell membrane</keyword>
<dbReference type="AlphaFoldDB" id="K2MA14"/>
<dbReference type="InterPro" id="IPR007329">
    <property type="entry name" value="FMN-bd"/>
</dbReference>
<protein>
    <recommendedName>
        <fullName evidence="16 17">Na(+)-translocating NADH-quinone reductase subunit C</fullName>
        <shortName evidence="16 17">Na(+)-NQR subunit C</shortName>
        <shortName evidence="16 17">Na(+)-translocating NQR subunit C</shortName>
        <ecNumber evidence="16 17">7.2.1.1</ecNumber>
    </recommendedName>
    <alternativeName>
        <fullName evidence="16 17">NQR complex subunit C</fullName>
    </alternativeName>
    <alternativeName>
        <fullName evidence="16 17">NQR-1 subunit C</fullName>
    </alternativeName>
</protein>
<keyword evidence="3" id="KW-0997">Cell inner membrane</keyword>
<evidence type="ECO:0000256" key="14">
    <source>
        <dbReference type="ARBA" id="ARBA00023136"/>
    </source>
</evidence>
<dbReference type="eggNOG" id="COG2869">
    <property type="taxonomic scope" value="Bacteria"/>
</dbReference>
<dbReference type="RefSeq" id="WP_008598168.1">
    <property type="nucleotide sequence ID" value="NZ_AMRM01000019.1"/>
</dbReference>
<evidence type="ECO:0000256" key="18">
    <source>
        <dbReference type="SAM" id="MobiDB-lite"/>
    </source>
</evidence>
<feature type="modified residue" description="FMN phosphoryl threonine" evidence="16">
    <location>
        <position position="269"/>
    </location>
</feature>
<dbReference type="PIRSF" id="PIRSF009437">
    <property type="entry name" value="NQR-1_subunit_C"/>
    <property type="match status" value="1"/>
</dbReference>
<dbReference type="NCBIfam" id="TIGR01938">
    <property type="entry name" value="nqrC"/>
    <property type="match status" value="1"/>
</dbReference>
<dbReference type="InterPro" id="IPR010204">
    <property type="entry name" value="NqrC"/>
</dbReference>
<reference evidence="20 21" key="1">
    <citation type="journal article" date="2012" name="J. Bacteriol.">
        <title>Genome Sequence of Nitratireductor pacificus Type Strain pht-3B.</title>
        <authorList>
            <person name="Lai Q."/>
            <person name="Li G."/>
            <person name="Shao Z."/>
        </authorList>
    </citation>
    <scope>NUCLEOTIDE SEQUENCE [LARGE SCALE GENOMIC DNA]</scope>
    <source>
        <strain evidence="21">pht-3B</strain>
    </source>
</reference>
<evidence type="ECO:0000256" key="3">
    <source>
        <dbReference type="ARBA" id="ARBA00022519"/>
    </source>
</evidence>
<evidence type="ECO:0000256" key="13">
    <source>
        <dbReference type="ARBA" id="ARBA00023075"/>
    </source>
</evidence>
<evidence type="ECO:0000313" key="21">
    <source>
        <dbReference type="Proteomes" id="UP000006786"/>
    </source>
</evidence>
<evidence type="ECO:0000313" key="20">
    <source>
        <dbReference type="EMBL" id="EKF17850.1"/>
    </source>
</evidence>
<dbReference type="HAMAP" id="MF_00427">
    <property type="entry name" value="NqrC"/>
    <property type="match status" value="1"/>
</dbReference>
<feature type="compositionally biased region" description="Basic and acidic residues" evidence="18">
    <location>
        <begin position="27"/>
        <end position="39"/>
    </location>
</feature>
<comment type="caution">
    <text evidence="16">Lacks conserved residue(s) required for the propagation of feature annotation.</text>
</comment>
<name>K2MA14_9HYPH</name>
<evidence type="ECO:0000256" key="2">
    <source>
        <dbReference type="ARBA" id="ARBA00022475"/>
    </source>
</evidence>
<comment type="catalytic activity">
    <reaction evidence="16 17">
        <text>a ubiquinone + n Na(+)(in) + NADH + H(+) = a ubiquinol + n Na(+)(out) + NAD(+)</text>
        <dbReference type="Rhea" id="RHEA:47748"/>
        <dbReference type="Rhea" id="RHEA-COMP:9565"/>
        <dbReference type="Rhea" id="RHEA-COMP:9566"/>
        <dbReference type="ChEBI" id="CHEBI:15378"/>
        <dbReference type="ChEBI" id="CHEBI:16389"/>
        <dbReference type="ChEBI" id="CHEBI:17976"/>
        <dbReference type="ChEBI" id="CHEBI:29101"/>
        <dbReference type="ChEBI" id="CHEBI:57540"/>
        <dbReference type="ChEBI" id="CHEBI:57945"/>
        <dbReference type="EC" id="7.2.1.1"/>
    </reaction>
</comment>
<keyword evidence="4 16" id="KW-0597">Phosphoprotein</keyword>
<evidence type="ECO:0000256" key="16">
    <source>
        <dbReference type="HAMAP-Rule" id="MF_00427"/>
    </source>
</evidence>
<keyword evidence="13 16" id="KW-0830">Ubiquinone</keyword>
<evidence type="ECO:0000256" key="4">
    <source>
        <dbReference type="ARBA" id="ARBA00022553"/>
    </source>
</evidence>
<dbReference type="GO" id="GO:0005886">
    <property type="term" value="C:plasma membrane"/>
    <property type="evidence" value="ECO:0007669"/>
    <property type="project" value="UniProtKB-SubCell"/>
</dbReference>
<keyword evidence="10 16" id="KW-0520">NAD</keyword>
<comment type="subunit">
    <text evidence="16 17">Composed of six subunits; NqrA, NqrB, NqrC, NqrD, NqrE and NqrF.</text>
</comment>
<proteinExistence type="inferred from homology"/>
<comment type="similarity">
    <text evidence="16 17">Belongs to the NqrC family.</text>
</comment>
<comment type="cofactor">
    <cofactor evidence="16 17">
        <name>FMN</name>
        <dbReference type="ChEBI" id="CHEBI:58210"/>
    </cofactor>
</comment>
<keyword evidence="6 16" id="KW-0288">FMN</keyword>
<feature type="region of interest" description="Disordered" evidence="18">
    <location>
        <begin position="1"/>
        <end position="42"/>
    </location>
</feature>
<dbReference type="PATRIC" id="fig|391937.3.peg.3369"/>
<evidence type="ECO:0000256" key="15">
    <source>
        <dbReference type="ARBA" id="ARBA00023201"/>
    </source>
</evidence>
<dbReference type="Proteomes" id="UP000006786">
    <property type="component" value="Unassembled WGS sequence"/>
</dbReference>
<gene>
    <name evidence="16" type="primary">nqrC</name>
    <name evidence="20" type="ORF">NA2_16408</name>
</gene>
<dbReference type="NCBIfam" id="NF003749">
    <property type="entry name" value="PRK05346.1-5"/>
    <property type="match status" value="1"/>
</dbReference>
<keyword evidence="5 16" id="KW-0285">Flavoprotein</keyword>
<keyword evidence="14 16" id="KW-0472">Membrane</keyword>
<evidence type="ECO:0000256" key="7">
    <source>
        <dbReference type="ARBA" id="ARBA00022692"/>
    </source>
</evidence>
<dbReference type="PANTHER" id="PTHR37838:SF1">
    <property type="entry name" value="NA(+)-TRANSLOCATING NADH-QUINONE REDUCTASE SUBUNIT C"/>
    <property type="match status" value="1"/>
</dbReference>
<keyword evidence="21" id="KW-1185">Reference proteome</keyword>
<keyword evidence="1 16" id="KW-0813">Transport</keyword>
<dbReference type="Pfam" id="PF04205">
    <property type="entry name" value="FMN_bind"/>
    <property type="match status" value="1"/>
</dbReference>
<dbReference type="GO" id="GO:0016655">
    <property type="term" value="F:oxidoreductase activity, acting on NAD(P)H, quinone or similar compound as acceptor"/>
    <property type="evidence" value="ECO:0007669"/>
    <property type="project" value="UniProtKB-UniRule"/>
</dbReference>
<evidence type="ECO:0000256" key="8">
    <source>
        <dbReference type="ARBA" id="ARBA00022967"/>
    </source>
</evidence>
<comment type="function">
    <text evidence="16">NQR complex catalyzes the reduction of ubiquinone-1 to ubiquinol by two successive reactions, coupled with the transport of Na(+) ions from the cytoplasm to the periplasm. NqrA to NqrE are probably involved in the second step, the conversion of ubisemiquinone to ubiquinol.</text>
</comment>
<evidence type="ECO:0000256" key="1">
    <source>
        <dbReference type="ARBA" id="ARBA00022448"/>
    </source>
</evidence>
<sequence length="300" mass="33216">MPDIDKQEQGQEQNQGPDFTPEMNPPVREEAPSRAETIRKGPIRRFLDTPADNTAKTVTVALLLCLVASMVVSAAAVSLRPLQEKNAALDKQVNIVQVAGLYEDGVDVAEVFRSFEPHVLELATGAFTDRFDPYQFDDRAAAEDMTLSAPLDDDPAGIRRQAEYVTVYLLRDESGALDKVILPVYGYGLWSTLYGFIAVEEDGNTIYGLQFYEHAETPGLGAEVDNPRWKALWRDKKLRDGEGNLAITVAKTPPPAGRDHFVDALSGATLTSRGVDNLVRFWMSERGFEPFLERVRAGEL</sequence>